<dbReference type="InterPro" id="IPR036868">
    <property type="entry name" value="TusA-like_sf"/>
</dbReference>
<dbReference type="CDD" id="cd00291">
    <property type="entry name" value="SirA_YedF_YeeD"/>
    <property type="match status" value="1"/>
</dbReference>
<proteinExistence type="inferred from homology"/>
<dbReference type="Gene3D" id="3.30.110.40">
    <property type="entry name" value="TusA-like domain"/>
    <property type="match status" value="1"/>
</dbReference>
<dbReference type="RefSeq" id="WP_169560415.1">
    <property type="nucleotide sequence ID" value="NZ_BSNF01000006.1"/>
</dbReference>
<gene>
    <name evidence="3" type="ORF">GCM10007924_15880</name>
</gene>
<dbReference type="Proteomes" id="UP001161409">
    <property type="component" value="Unassembled WGS sequence"/>
</dbReference>
<comment type="similarity">
    <text evidence="1">Belongs to the sulfur carrier protein TusA family.</text>
</comment>
<evidence type="ECO:0000259" key="2">
    <source>
        <dbReference type="PROSITE" id="PS01148"/>
    </source>
</evidence>
<evidence type="ECO:0000256" key="1">
    <source>
        <dbReference type="ARBA" id="ARBA00008984"/>
    </source>
</evidence>
<organism evidence="3 4">
    <name type="scientific">Sneathiella chinensis</name>
    <dbReference type="NCBI Taxonomy" id="349750"/>
    <lineage>
        <taxon>Bacteria</taxon>
        <taxon>Pseudomonadati</taxon>
        <taxon>Pseudomonadota</taxon>
        <taxon>Alphaproteobacteria</taxon>
        <taxon>Sneathiellales</taxon>
        <taxon>Sneathiellaceae</taxon>
        <taxon>Sneathiella</taxon>
    </lineage>
</organism>
<dbReference type="PROSITE" id="PS01148">
    <property type="entry name" value="UPF0033"/>
    <property type="match status" value="1"/>
</dbReference>
<dbReference type="Pfam" id="PF01206">
    <property type="entry name" value="TusA"/>
    <property type="match status" value="1"/>
</dbReference>
<accession>A0ABQ5U2Q5</accession>
<name>A0ABQ5U2Q5_9PROT</name>
<protein>
    <submittedName>
        <fullName evidence="3">Response regulator SirA</fullName>
    </submittedName>
</protein>
<keyword evidence="4" id="KW-1185">Reference proteome</keyword>
<reference evidence="3" key="1">
    <citation type="journal article" date="2014" name="Int. J. Syst. Evol. Microbiol.">
        <title>Complete genome of a new Firmicutes species belonging to the dominant human colonic microbiota ('Ruminococcus bicirculans') reveals two chromosomes and a selective capacity to utilize plant glucans.</title>
        <authorList>
            <consortium name="NISC Comparative Sequencing Program"/>
            <person name="Wegmann U."/>
            <person name="Louis P."/>
            <person name="Goesmann A."/>
            <person name="Henrissat B."/>
            <person name="Duncan S.H."/>
            <person name="Flint H.J."/>
        </authorList>
    </citation>
    <scope>NUCLEOTIDE SEQUENCE</scope>
    <source>
        <strain evidence="3">NBRC 103408</strain>
    </source>
</reference>
<dbReference type="SUPFAM" id="SSF64307">
    <property type="entry name" value="SirA-like"/>
    <property type="match status" value="1"/>
</dbReference>
<reference evidence="3" key="2">
    <citation type="submission" date="2023-01" db="EMBL/GenBank/DDBJ databases">
        <title>Draft genome sequence of Sneathiella chinensis strain NBRC 103408.</title>
        <authorList>
            <person name="Sun Q."/>
            <person name="Mori K."/>
        </authorList>
    </citation>
    <scope>NUCLEOTIDE SEQUENCE</scope>
    <source>
        <strain evidence="3">NBRC 103408</strain>
    </source>
</reference>
<dbReference type="PANTHER" id="PTHR33279:SF6">
    <property type="entry name" value="SULFUR CARRIER PROTEIN YEDF-RELATED"/>
    <property type="match status" value="1"/>
</dbReference>
<sequence>MSENTTDHMLDTSGLQCPLPVLKARKAIQSLDSGAILVVIATDPASYIDFNHFCHESGNTLLAHSEDDGVFTYRIQKA</sequence>
<comment type="caution">
    <text evidence="3">The sequence shown here is derived from an EMBL/GenBank/DDBJ whole genome shotgun (WGS) entry which is preliminary data.</text>
</comment>
<evidence type="ECO:0000313" key="4">
    <source>
        <dbReference type="Proteomes" id="UP001161409"/>
    </source>
</evidence>
<dbReference type="InterPro" id="IPR001455">
    <property type="entry name" value="TusA-like"/>
</dbReference>
<dbReference type="EMBL" id="BSNF01000006">
    <property type="protein sequence ID" value="GLQ06367.1"/>
    <property type="molecule type" value="Genomic_DNA"/>
</dbReference>
<feature type="domain" description="UPF0033" evidence="2">
    <location>
        <begin position="10"/>
        <end position="34"/>
    </location>
</feature>
<evidence type="ECO:0000313" key="3">
    <source>
        <dbReference type="EMBL" id="GLQ06367.1"/>
    </source>
</evidence>
<dbReference type="PANTHER" id="PTHR33279">
    <property type="entry name" value="SULFUR CARRIER PROTEIN YEDF-RELATED"/>
    <property type="match status" value="1"/>
</dbReference>